<protein>
    <submittedName>
        <fullName evidence="1">Uncharacterized protein</fullName>
    </submittedName>
</protein>
<accession>A0AAW0ESB2</accession>
<evidence type="ECO:0000313" key="1">
    <source>
        <dbReference type="EMBL" id="KAK7196531.1"/>
    </source>
</evidence>
<name>A0AAW0ESB2_9TRYP</name>
<gene>
    <name evidence="1" type="ORF">NESM_000590800</name>
</gene>
<dbReference type="AlphaFoldDB" id="A0AAW0ESB2"/>
<organism evidence="1 2">
    <name type="scientific">Novymonas esmeraldas</name>
    <dbReference type="NCBI Taxonomy" id="1808958"/>
    <lineage>
        <taxon>Eukaryota</taxon>
        <taxon>Discoba</taxon>
        <taxon>Euglenozoa</taxon>
        <taxon>Kinetoplastea</taxon>
        <taxon>Metakinetoplastina</taxon>
        <taxon>Trypanosomatida</taxon>
        <taxon>Trypanosomatidae</taxon>
        <taxon>Novymonas</taxon>
    </lineage>
</organism>
<proteinExistence type="predicted"/>
<sequence>MCAAVAPALGVHTPPLLRGPLAKPREVQETPAPVAHSRFTVSYANRAAPSCAPSPVELWPVREDAELQRSAVEAERRAELSDFILRQEKAGVISEADRRASTLMLLNCAARRDINEARRAGYPEQVIDFMHQTWVAFIQQAKDFYLFDTEVPATVELSRSALENISSIGVWFTGPQMSLPLRRYTVQVIGADGTPQNITAVGLLSFAYSSYVMQLRAMSQQSMLEALTSMQEQLGTASLFLPQLLVASS</sequence>
<dbReference type="Proteomes" id="UP001430356">
    <property type="component" value="Unassembled WGS sequence"/>
</dbReference>
<comment type="caution">
    <text evidence="1">The sequence shown here is derived from an EMBL/GenBank/DDBJ whole genome shotgun (WGS) entry which is preliminary data.</text>
</comment>
<keyword evidence="2" id="KW-1185">Reference proteome</keyword>
<dbReference type="EMBL" id="JAECZO010000078">
    <property type="protein sequence ID" value="KAK7196531.1"/>
    <property type="molecule type" value="Genomic_DNA"/>
</dbReference>
<evidence type="ECO:0000313" key="2">
    <source>
        <dbReference type="Proteomes" id="UP001430356"/>
    </source>
</evidence>
<reference evidence="1 2" key="1">
    <citation type="journal article" date="2021" name="MBio">
        <title>A New Model Trypanosomatid, Novymonas esmeraldas: Genomic Perception of Its 'Candidatus Pandoraea novymonadis' Endosymbiont.</title>
        <authorList>
            <person name="Zakharova A."/>
            <person name="Saura A."/>
            <person name="Butenko A."/>
            <person name="Podesvova L."/>
            <person name="Warmusova S."/>
            <person name="Kostygov A.Y."/>
            <person name="Nenarokova A."/>
            <person name="Lukes J."/>
            <person name="Opperdoes F.R."/>
            <person name="Yurchenko V."/>
        </authorList>
    </citation>
    <scope>NUCLEOTIDE SEQUENCE [LARGE SCALE GENOMIC DNA]</scope>
    <source>
        <strain evidence="1 2">E262AT.01</strain>
    </source>
</reference>